<accession>A0AC61R2I1</accession>
<protein>
    <submittedName>
        <fullName evidence="1">Motility protein</fullName>
    </submittedName>
</protein>
<organism evidence="1 2">
    <name type="scientific">Hominisplanchenecus murintestinalis</name>
    <dbReference type="NCBI Taxonomy" id="2941517"/>
    <lineage>
        <taxon>Bacteria</taxon>
        <taxon>Bacillati</taxon>
        <taxon>Bacillota</taxon>
        <taxon>Clostridia</taxon>
        <taxon>Lachnospirales</taxon>
        <taxon>Lachnospiraceae</taxon>
        <taxon>Hominisplanchenecus</taxon>
    </lineage>
</organism>
<dbReference type="EMBL" id="SRZB01000002">
    <property type="protein sequence ID" value="TGY00463.1"/>
    <property type="molecule type" value="Genomic_DNA"/>
</dbReference>
<comment type="caution">
    <text evidence="1">The sequence shown here is derived from an EMBL/GenBank/DDBJ whole genome shotgun (WGS) entry which is preliminary data.</text>
</comment>
<evidence type="ECO:0000313" key="1">
    <source>
        <dbReference type="EMBL" id="TGY00463.1"/>
    </source>
</evidence>
<dbReference type="Proteomes" id="UP000307720">
    <property type="component" value="Unassembled WGS sequence"/>
</dbReference>
<reference evidence="1" key="1">
    <citation type="submission" date="2019-04" db="EMBL/GenBank/DDBJ databases">
        <title>Microbes associate with the intestines of laboratory mice.</title>
        <authorList>
            <person name="Navarre W."/>
            <person name="Wong E."/>
            <person name="Huang K."/>
            <person name="Tropini C."/>
            <person name="Ng K."/>
            <person name="Yu B."/>
        </authorList>
    </citation>
    <scope>NUCLEOTIDE SEQUENCE</scope>
    <source>
        <strain evidence="1">NM72_1-8</strain>
    </source>
</reference>
<sequence length="58" mass="6042">MNIPALSVSMSRSELGIDLGTALMAKVLDTVEDAGAALEEMIETAVIPGLGENIDIRV</sequence>
<name>A0AC61R2I1_9FIRM</name>
<gene>
    <name evidence="1" type="ORF">E5357_02900</name>
</gene>
<evidence type="ECO:0000313" key="2">
    <source>
        <dbReference type="Proteomes" id="UP000307720"/>
    </source>
</evidence>
<proteinExistence type="predicted"/>
<keyword evidence="2" id="KW-1185">Reference proteome</keyword>